<evidence type="ECO:0000259" key="9">
    <source>
        <dbReference type="PROSITE" id="PS50866"/>
    </source>
</evidence>
<feature type="transmembrane region" description="Helical" evidence="7">
    <location>
        <begin position="278"/>
        <end position="298"/>
    </location>
</feature>
<feature type="domain" description="GOLD" evidence="9">
    <location>
        <begin position="35"/>
        <end position="224"/>
    </location>
</feature>
<sequence length="310" mass="33761">MAAPTFPALLVAAVLLLMPPPGAEAVWLELPPSGTKCVSEEIQPNVVVLADYAIMYESHPTSHPTVAVKMGIIFINLGNSYAGCPNSNTPPPHFSGPDAAEPLSISLMTVSIAPPSIRAVHPARFTRIMTANLRSAVVSAMLLQDVVTSPYGNTVHHNENATTGQFAFTTSEAGNYLACFWIDSAEKGSGTSLNLDWKIGIAAKDWDTIAKKEKIEGVELELRKLEAAVESIHHNLLYLKARQGICNRWCVARLNAICAVLCREAEMRTVSEKTNSRVAWFSILSLGVCIVVSVLQLWHLQGFFRKKKLI</sequence>
<keyword evidence="6 7" id="KW-0472">Membrane</keyword>
<evidence type="ECO:0000256" key="6">
    <source>
        <dbReference type="ARBA" id="ARBA00023136"/>
    </source>
</evidence>
<comment type="caution">
    <text evidence="10">The sequence shown here is derived from an EMBL/GenBank/DDBJ whole genome shotgun (WGS) entry which is preliminary data.</text>
</comment>
<keyword evidence="3 7" id="KW-0812">Transmembrane</keyword>
<dbReference type="EMBL" id="PQIB02000006">
    <property type="protein sequence ID" value="RLN12630.1"/>
    <property type="molecule type" value="Genomic_DNA"/>
</dbReference>
<accession>A0A3L6S105</accession>
<evidence type="ECO:0000256" key="5">
    <source>
        <dbReference type="ARBA" id="ARBA00022989"/>
    </source>
</evidence>
<dbReference type="OrthoDB" id="759142at2759"/>
<proteinExistence type="inferred from homology"/>
<dbReference type="PROSITE" id="PS50866">
    <property type="entry name" value="GOLD"/>
    <property type="match status" value="1"/>
</dbReference>
<comment type="subcellular location">
    <subcellularLocation>
        <location evidence="1">Membrane</location>
        <topology evidence="1">Single-pass type I membrane protein</topology>
    </subcellularLocation>
</comment>
<organism evidence="10 11">
    <name type="scientific">Panicum miliaceum</name>
    <name type="common">Proso millet</name>
    <name type="synonym">Broomcorn millet</name>
    <dbReference type="NCBI Taxonomy" id="4540"/>
    <lineage>
        <taxon>Eukaryota</taxon>
        <taxon>Viridiplantae</taxon>
        <taxon>Streptophyta</taxon>
        <taxon>Embryophyta</taxon>
        <taxon>Tracheophyta</taxon>
        <taxon>Spermatophyta</taxon>
        <taxon>Magnoliopsida</taxon>
        <taxon>Liliopsida</taxon>
        <taxon>Poales</taxon>
        <taxon>Poaceae</taxon>
        <taxon>PACMAD clade</taxon>
        <taxon>Panicoideae</taxon>
        <taxon>Panicodae</taxon>
        <taxon>Paniceae</taxon>
        <taxon>Panicinae</taxon>
        <taxon>Panicum</taxon>
        <taxon>Panicum sect. Panicum</taxon>
    </lineage>
</organism>
<dbReference type="STRING" id="4540.A0A3L6S105"/>
<comment type="similarity">
    <text evidence="2">Belongs to the EMP24/GP25L family.</text>
</comment>
<keyword evidence="11" id="KW-1185">Reference proteome</keyword>
<evidence type="ECO:0000256" key="2">
    <source>
        <dbReference type="ARBA" id="ARBA00007104"/>
    </source>
</evidence>
<feature type="chain" id="PRO_5017963484" description="GOLD domain-containing protein" evidence="8">
    <location>
        <begin position="26"/>
        <end position="310"/>
    </location>
</feature>
<dbReference type="Pfam" id="PF01105">
    <property type="entry name" value="EMP24_GP25L"/>
    <property type="match status" value="2"/>
</dbReference>
<keyword evidence="4 8" id="KW-0732">Signal</keyword>
<gene>
    <name evidence="10" type="ORF">C2845_PM09G05380</name>
</gene>
<dbReference type="InterPro" id="IPR015720">
    <property type="entry name" value="Emp24-like"/>
</dbReference>
<evidence type="ECO:0000256" key="1">
    <source>
        <dbReference type="ARBA" id="ARBA00004479"/>
    </source>
</evidence>
<dbReference type="AlphaFoldDB" id="A0A3L6S105"/>
<keyword evidence="5 7" id="KW-1133">Transmembrane helix</keyword>
<evidence type="ECO:0000256" key="3">
    <source>
        <dbReference type="ARBA" id="ARBA00022692"/>
    </source>
</evidence>
<evidence type="ECO:0000313" key="10">
    <source>
        <dbReference type="EMBL" id="RLN12630.1"/>
    </source>
</evidence>
<dbReference type="InterPro" id="IPR009038">
    <property type="entry name" value="GOLD_dom"/>
</dbReference>
<feature type="signal peptide" evidence="8">
    <location>
        <begin position="1"/>
        <end position="25"/>
    </location>
</feature>
<dbReference type="PANTHER" id="PTHR22811">
    <property type="entry name" value="TRANSMEMBRANE EMP24 DOMAIN-CONTAINING PROTEIN"/>
    <property type="match status" value="1"/>
</dbReference>
<evidence type="ECO:0000313" key="11">
    <source>
        <dbReference type="Proteomes" id="UP000275267"/>
    </source>
</evidence>
<evidence type="ECO:0000256" key="8">
    <source>
        <dbReference type="SAM" id="SignalP"/>
    </source>
</evidence>
<dbReference type="Proteomes" id="UP000275267">
    <property type="component" value="Unassembled WGS sequence"/>
</dbReference>
<evidence type="ECO:0000256" key="7">
    <source>
        <dbReference type="SAM" id="Phobius"/>
    </source>
</evidence>
<dbReference type="GO" id="GO:0016020">
    <property type="term" value="C:membrane"/>
    <property type="evidence" value="ECO:0007669"/>
    <property type="project" value="UniProtKB-SubCell"/>
</dbReference>
<name>A0A3L6S105_PANMI</name>
<evidence type="ECO:0000256" key="4">
    <source>
        <dbReference type="ARBA" id="ARBA00022729"/>
    </source>
</evidence>
<reference evidence="11" key="1">
    <citation type="journal article" date="2019" name="Nat. Commun.">
        <title>The genome of broomcorn millet.</title>
        <authorList>
            <person name="Zou C."/>
            <person name="Miki D."/>
            <person name="Li D."/>
            <person name="Tang Q."/>
            <person name="Xiao L."/>
            <person name="Rajput S."/>
            <person name="Deng P."/>
            <person name="Jia W."/>
            <person name="Huang R."/>
            <person name="Zhang M."/>
            <person name="Sun Y."/>
            <person name="Hu J."/>
            <person name="Fu X."/>
            <person name="Schnable P.S."/>
            <person name="Li F."/>
            <person name="Zhang H."/>
            <person name="Feng B."/>
            <person name="Zhu X."/>
            <person name="Liu R."/>
            <person name="Schnable J.C."/>
            <person name="Zhu J.-K."/>
            <person name="Zhang H."/>
        </authorList>
    </citation>
    <scope>NUCLEOTIDE SEQUENCE [LARGE SCALE GENOMIC DNA]</scope>
</reference>
<dbReference type="SMART" id="SM01190">
    <property type="entry name" value="EMP24_GP25L"/>
    <property type="match status" value="1"/>
</dbReference>
<protein>
    <recommendedName>
        <fullName evidence="9">GOLD domain-containing protein</fullName>
    </recommendedName>
</protein>